<sequence length="24" mass="2788">PAGTIIHWICWVRKVPNPCRKIIS</sequence>
<reference evidence="1" key="1">
    <citation type="submission" date="2018-05" db="EMBL/GenBank/DDBJ databases">
        <authorList>
            <person name="Lanie J.A."/>
            <person name="Ng W.-L."/>
            <person name="Kazmierczak K.M."/>
            <person name="Andrzejewski T.M."/>
            <person name="Davidsen T.M."/>
            <person name="Wayne K.J."/>
            <person name="Tettelin H."/>
            <person name="Glass J.I."/>
            <person name="Rusch D."/>
            <person name="Podicherti R."/>
            <person name="Tsui H.-C.T."/>
            <person name="Winkler M.E."/>
        </authorList>
    </citation>
    <scope>NUCLEOTIDE SEQUENCE</scope>
</reference>
<evidence type="ECO:0000313" key="1">
    <source>
        <dbReference type="EMBL" id="SVD24561.1"/>
    </source>
</evidence>
<proteinExistence type="predicted"/>
<dbReference type="EMBL" id="UINC01138547">
    <property type="protein sequence ID" value="SVD24561.1"/>
    <property type="molecule type" value="Genomic_DNA"/>
</dbReference>
<gene>
    <name evidence="1" type="ORF">METZ01_LOCUS377415</name>
</gene>
<feature type="non-terminal residue" evidence="1">
    <location>
        <position position="1"/>
    </location>
</feature>
<dbReference type="AlphaFoldDB" id="A0A382TSS4"/>
<protein>
    <submittedName>
        <fullName evidence="1">Uncharacterized protein</fullName>
    </submittedName>
</protein>
<name>A0A382TSS4_9ZZZZ</name>
<accession>A0A382TSS4</accession>
<organism evidence="1">
    <name type="scientific">marine metagenome</name>
    <dbReference type="NCBI Taxonomy" id="408172"/>
    <lineage>
        <taxon>unclassified sequences</taxon>
        <taxon>metagenomes</taxon>
        <taxon>ecological metagenomes</taxon>
    </lineage>
</organism>
<feature type="non-terminal residue" evidence="1">
    <location>
        <position position="24"/>
    </location>
</feature>